<dbReference type="EMBL" id="CDMZ01001265">
    <property type="protein sequence ID" value="CEM29887.1"/>
    <property type="molecule type" value="Genomic_DNA"/>
</dbReference>
<dbReference type="VEuPathDB" id="CryptoDB:Cvel_22127"/>
<name>A0A0G4GJ77_9ALVE</name>
<sequence length="223" mass="22927">MPAFSKFVFGVVAVVIAAQAETLAKKNKDKAVVYAAHTNNFGLVRPLAPTTWTSTATPSSVTVEHLAIVGTTVATVPVATPITTLQRTAANTQPSGQQPSGPLLSNGMMMKAQQGAAAGFVDGTAAPTQQQQPAAAVPMPMMQGGMTSQPPMSAAMMPPSALPTGPLPPPSVADLGGDKELDSDIEASLAQMGIEEGPKDSDGEEFAARVINDTTPMARLFRT</sequence>
<reference evidence="3" key="1">
    <citation type="submission" date="2014-11" db="EMBL/GenBank/DDBJ databases">
        <authorList>
            <person name="Otto D Thomas"/>
            <person name="Naeem Raeece"/>
        </authorList>
    </citation>
    <scope>NUCLEOTIDE SEQUENCE</scope>
</reference>
<feature type="chain" id="PRO_5005190068" evidence="2">
    <location>
        <begin position="21"/>
        <end position="223"/>
    </location>
</feature>
<proteinExistence type="predicted"/>
<feature type="signal peptide" evidence="2">
    <location>
        <begin position="1"/>
        <end position="20"/>
    </location>
</feature>
<protein>
    <submittedName>
        <fullName evidence="3">Uncharacterized protein</fullName>
    </submittedName>
</protein>
<evidence type="ECO:0000256" key="1">
    <source>
        <dbReference type="SAM" id="MobiDB-lite"/>
    </source>
</evidence>
<evidence type="ECO:0000256" key="2">
    <source>
        <dbReference type="SAM" id="SignalP"/>
    </source>
</evidence>
<feature type="region of interest" description="Disordered" evidence="1">
    <location>
        <begin position="194"/>
        <end position="215"/>
    </location>
</feature>
<organism evidence="3">
    <name type="scientific">Chromera velia CCMP2878</name>
    <dbReference type="NCBI Taxonomy" id="1169474"/>
    <lineage>
        <taxon>Eukaryota</taxon>
        <taxon>Sar</taxon>
        <taxon>Alveolata</taxon>
        <taxon>Colpodellida</taxon>
        <taxon>Chromeraceae</taxon>
        <taxon>Chromera</taxon>
    </lineage>
</organism>
<gene>
    <name evidence="3" type="ORF">Cvel_22127</name>
</gene>
<evidence type="ECO:0000313" key="3">
    <source>
        <dbReference type="EMBL" id="CEM29887.1"/>
    </source>
</evidence>
<accession>A0A0G4GJ77</accession>
<dbReference type="AlphaFoldDB" id="A0A0G4GJ77"/>
<keyword evidence="2" id="KW-0732">Signal</keyword>